<dbReference type="EMBL" id="KN881931">
    <property type="protein sequence ID" value="KIY47553.1"/>
    <property type="molecule type" value="Genomic_DNA"/>
</dbReference>
<sequence length="73" mass="7827">MTTTSGDNAAPVRRWRAMTPPLSDDGGGSELSPRSSGDRSDDIEAQLGLDSHHVDVVDNVTDDDDDDGGRCRR</sequence>
<accession>A0A0D7A9Q5</accession>
<feature type="region of interest" description="Disordered" evidence="1">
    <location>
        <begin position="1"/>
        <end position="73"/>
    </location>
</feature>
<dbReference type="AlphaFoldDB" id="A0A0D7A9Q5"/>
<protein>
    <submittedName>
        <fullName evidence="2">Uncharacterized protein</fullName>
    </submittedName>
</protein>
<keyword evidence="3" id="KW-1185">Reference proteome</keyword>
<evidence type="ECO:0000256" key="1">
    <source>
        <dbReference type="SAM" id="MobiDB-lite"/>
    </source>
</evidence>
<evidence type="ECO:0000313" key="3">
    <source>
        <dbReference type="Proteomes" id="UP000054144"/>
    </source>
</evidence>
<gene>
    <name evidence="2" type="ORF">FISHEDRAFT_74487</name>
</gene>
<dbReference type="Proteomes" id="UP000054144">
    <property type="component" value="Unassembled WGS sequence"/>
</dbReference>
<reference evidence="2 3" key="1">
    <citation type="journal article" date="2015" name="Fungal Genet. Biol.">
        <title>Evolution of novel wood decay mechanisms in Agaricales revealed by the genome sequences of Fistulina hepatica and Cylindrobasidium torrendii.</title>
        <authorList>
            <person name="Floudas D."/>
            <person name="Held B.W."/>
            <person name="Riley R."/>
            <person name="Nagy L.G."/>
            <person name="Koehler G."/>
            <person name="Ransdell A.S."/>
            <person name="Younus H."/>
            <person name="Chow J."/>
            <person name="Chiniquy J."/>
            <person name="Lipzen A."/>
            <person name="Tritt A."/>
            <person name="Sun H."/>
            <person name="Haridas S."/>
            <person name="LaButti K."/>
            <person name="Ohm R.A."/>
            <person name="Kues U."/>
            <person name="Blanchette R.A."/>
            <person name="Grigoriev I.V."/>
            <person name="Minto R.E."/>
            <person name="Hibbett D.S."/>
        </authorList>
    </citation>
    <scope>NUCLEOTIDE SEQUENCE [LARGE SCALE GENOMIC DNA]</scope>
    <source>
        <strain evidence="2 3">ATCC 64428</strain>
    </source>
</reference>
<evidence type="ECO:0000313" key="2">
    <source>
        <dbReference type="EMBL" id="KIY47553.1"/>
    </source>
</evidence>
<name>A0A0D7A9Q5_9AGAR</name>
<organism evidence="2 3">
    <name type="scientific">Fistulina hepatica ATCC 64428</name>
    <dbReference type="NCBI Taxonomy" id="1128425"/>
    <lineage>
        <taxon>Eukaryota</taxon>
        <taxon>Fungi</taxon>
        <taxon>Dikarya</taxon>
        <taxon>Basidiomycota</taxon>
        <taxon>Agaricomycotina</taxon>
        <taxon>Agaricomycetes</taxon>
        <taxon>Agaricomycetidae</taxon>
        <taxon>Agaricales</taxon>
        <taxon>Fistulinaceae</taxon>
        <taxon>Fistulina</taxon>
    </lineage>
</organism>
<proteinExistence type="predicted"/>